<name>A0A975H6P2_9FLAO</name>
<evidence type="ECO:0000313" key="3">
    <source>
        <dbReference type="EMBL" id="QTE22666.1"/>
    </source>
</evidence>
<dbReference type="EMBL" id="CP071869">
    <property type="protein sequence ID" value="QTE22666.1"/>
    <property type="molecule type" value="Genomic_DNA"/>
</dbReference>
<feature type="signal peptide" evidence="2">
    <location>
        <begin position="1"/>
        <end position="18"/>
    </location>
</feature>
<dbReference type="KEGG" id="pcea:J3359_18050"/>
<organism evidence="3 4">
    <name type="scientific">Polaribacter cellanae</name>
    <dbReference type="NCBI Taxonomy" id="2818493"/>
    <lineage>
        <taxon>Bacteria</taxon>
        <taxon>Pseudomonadati</taxon>
        <taxon>Bacteroidota</taxon>
        <taxon>Flavobacteriia</taxon>
        <taxon>Flavobacteriales</taxon>
        <taxon>Flavobacteriaceae</taxon>
    </lineage>
</organism>
<feature type="compositionally biased region" description="Basic and acidic residues" evidence="1">
    <location>
        <begin position="150"/>
        <end position="159"/>
    </location>
</feature>
<dbReference type="RefSeq" id="WP_208078566.1">
    <property type="nucleotide sequence ID" value="NZ_CP071869.1"/>
</dbReference>
<evidence type="ECO:0008006" key="5">
    <source>
        <dbReference type="Google" id="ProtNLM"/>
    </source>
</evidence>
<evidence type="ECO:0000313" key="4">
    <source>
        <dbReference type="Proteomes" id="UP000663920"/>
    </source>
</evidence>
<keyword evidence="4" id="KW-1185">Reference proteome</keyword>
<dbReference type="AlphaFoldDB" id="A0A975H6P2"/>
<feature type="chain" id="PRO_5037869091" description="DUF4142 domain-containing protein" evidence="2">
    <location>
        <begin position="19"/>
        <end position="183"/>
    </location>
</feature>
<sequence length="183" mass="21700">MKKIFLLFVLIQSGFAFSQQEPEFVKYNAKNAANIFYYNLSEIPKKIKVKKEVTKNKTLANLRKYNDKIKNIAFLNSPKLQELELTINSLGKQLYSNRDLAEKISKKIETTILPIRDSIDVYEKTLNENLKSFLSKRQFKKWLKYQKAEKRKLLPERPKSKNRAPTNRNRMRRNRQGLGGRRF</sequence>
<gene>
    <name evidence="3" type="ORF">J3359_18050</name>
</gene>
<accession>A0A975H6P2</accession>
<dbReference type="Proteomes" id="UP000663920">
    <property type="component" value="Chromosome"/>
</dbReference>
<feature type="region of interest" description="Disordered" evidence="1">
    <location>
        <begin position="150"/>
        <end position="183"/>
    </location>
</feature>
<reference evidence="3 4" key="1">
    <citation type="submission" date="2021-03" db="EMBL/GenBank/DDBJ databases">
        <title>Complete genome of Polaribacter_sp.SM13.</title>
        <authorList>
            <person name="Jeong S.W."/>
            <person name="Bae J.W."/>
        </authorList>
    </citation>
    <scope>NUCLEOTIDE SEQUENCE [LARGE SCALE GENOMIC DNA]</scope>
    <source>
        <strain evidence="3 4">SM13</strain>
    </source>
</reference>
<protein>
    <recommendedName>
        <fullName evidence="5">DUF4142 domain-containing protein</fullName>
    </recommendedName>
</protein>
<feature type="compositionally biased region" description="Basic residues" evidence="1">
    <location>
        <begin position="169"/>
        <end position="183"/>
    </location>
</feature>
<evidence type="ECO:0000256" key="1">
    <source>
        <dbReference type="SAM" id="MobiDB-lite"/>
    </source>
</evidence>
<keyword evidence="2" id="KW-0732">Signal</keyword>
<evidence type="ECO:0000256" key="2">
    <source>
        <dbReference type="SAM" id="SignalP"/>
    </source>
</evidence>
<proteinExistence type="predicted"/>